<evidence type="ECO:0000256" key="1">
    <source>
        <dbReference type="SAM" id="MobiDB-lite"/>
    </source>
</evidence>
<organism evidence="2 3">
    <name type="scientific">Vicia faba</name>
    <name type="common">Broad bean</name>
    <name type="synonym">Faba vulgaris</name>
    <dbReference type="NCBI Taxonomy" id="3906"/>
    <lineage>
        <taxon>Eukaryota</taxon>
        <taxon>Viridiplantae</taxon>
        <taxon>Streptophyta</taxon>
        <taxon>Embryophyta</taxon>
        <taxon>Tracheophyta</taxon>
        <taxon>Spermatophyta</taxon>
        <taxon>Magnoliopsida</taxon>
        <taxon>eudicotyledons</taxon>
        <taxon>Gunneridae</taxon>
        <taxon>Pentapetalae</taxon>
        <taxon>rosids</taxon>
        <taxon>fabids</taxon>
        <taxon>Fabales</taxon>
        <taxon>Fabaceae</taxon>
        <taxon>Papilionoideae</taxon>
        <taxon>50 kb inversion clade</taxon>
        <taxon>NPAAA clade</taxon>
        <taxon>Hologalegina</taxon>
        <taxon>IRL clade</taxon>
        <taxon>Fabeae</taxon>
        <taxon>Vicia</taxon>
    </lineage>
</organism>
<feature type="region of interest" description="Disordered" evidence="1">
    <location>
        <begin position="109"/>
        <end position="154"/>
    </location>
</feature>
<feature type="compositionally biased region" description="Low complexity" evidence="1">
    <location>
        <begin position="114"/>
        <end position="127"/>
    </location>
</feature>
<gene>
    <name evidence="2" type="ORF">VFH_III132560</name>
</gene>
<reference evidence="2 3" key="1">
    <citation type="submission" date="2023-01" db="EMBL/GenBank/DDBJ databases">
        <authorList>
            <person name="Kreplak J."/>
        </authorList>
    </citation>
    <scope>NUCLEOTIDE SEQUENCE [LARGE SCALE GENOMIC DNA]</scope>
</reference>
<evidence type="ECO:0000313" key="3">
    <source>
        <dbReference type="Proteomes" id="UP001157006"/>
    </source>
</evidence>
<dbReference type="EMBL" id="OX451738">
    <property type="protein sequence ID" value="CAI8604427.1"/>
    <property type="molecule type" value="Genomic_DNA"/>
</dbReference>
<accession>A0AAV1A7N5</accession>
<proteinExistence type="predicted"/>
<dbReference type="AlphaFoldDB" id="A0AAV1A7N5"/>
<protein>
    <submittedName>
        <fullName evidence="2">Uncharacterized protein</fullName>
    </submittedName>
</protein>
<keyword evidence="3" id="KW-1185">Reference proteome</keyword>
<dbReference type="Proteomes" id="UP001157006">
    <property type="component" value="Chromosome 3"/>
</dbReference>
<name>A0AAV1A7N5_VICFA</name>
<feature type="compositionally biased region" description="Polar residues" evidence="1">
    <location>
        <begin position="132"/>
        <end position="151"/>
    </location>
</feature>
<evidence type="ECO:0000313" key="2">
    <source>
        <dbReference type="EMBL" id="CAI8604427.1"/>
    </source>
</evidence>
<dbReference type="PANTHER" id="PTHR34802:SF1">
    <property type="entry name" value="CHORISMATE SYNTHASE"/>
    <property type="match status" value="1"/>
</dbReference>
<sequence>MNKENRFAPLLAPSTSSDVYIKDPYKSSRISYTRNFLLSLAKAKAGSYRTMKVSKELQLAMSCMYEGSLDLLPSPYSELDSVSQKVSASKVLDNVHLLHTSSKPYLPPCRNKALSSSGDSNGSLKSDISGFSECTNQEVQPEQQKRQNVSPTKFPKSDELWESYVYLEPPSIHDVQIQHDSELKSSNTSFEDWSSSISGFSFPDEDSLITYDGPFSTLEAEIPPSIDSFMSSPESNLTEDDLDSQDSTFEMIKSLIEFVLNGDDDDYDDDYYNFDKDSSCMDDTMAELVQHGARVAKPNLSFEAFHSNQLNLGRGPFSLSSHSCPWGQICDSDNELKRFGLGADESMFQQGIMPSLEVPSWKEKTNLMKNSSEYQHPGYYCYVEGAPDSLGDGNGVIGSFEDKKLGESQFMRGFY</sequence>
<dbReference type="PANTHER" id="PTHR34802">
    <property type="entry name" value="CHORISMATE SYNTHASE"/>
    <property type="match status" value="1"/>
</dbReference>